<dbReference type="PANTHER" id="PTHR24006">
    <property type="entry name" value="UBIQUITIN CARBOXYL-TERMINAL HYDROLASE"/>
    <property type="match status" value="1"/>
</dbReference>
<dbReference type="SUPFAM" id="SSF54001">
    <property type="entry name" value="Cysteine proteinases"/>
    <property type="match status" value="1"/>
</dbReference>
<evidence type="ECO:0000256" key="3">
    <source>
        <dbReference type="ARBA" id="ARBA00012759"/>
    </source>
</evidence>
<protein>
    <recommendedName>
        <fullName evidence="3">ubiquitinyl hydrolase 1</fullName>
        <ecNumber evidence="3">3.4.19.12</ecNumber>
    </recommendedName>
</protein>
<dbReference type="EMBL" id="APWK03000135">
    <property type="protein sequence ID" value="PHH50315.1"/>
    <property type="molecule type" value="Genomic_DNA"/>
</dbReference>
<dbReference type="GO" id="GO:0005829">
    <property type="term" value="C:cytosol"/>
    <property type="evidence" value="ECO:0007669"/>
    <property type="project" value="TreeGrafter"/>
</dbReference>
<dbReference type="InterPro" id="IPR001394">
    <property type="entry name" value="Peptidase_C19_UCH"/>
</dbReference>
<dbReference type="EC" id="3.4.19.12" evidence="3"/>
<dbReference type="PROSITE" id="PS00973">
    <property type="entry name" value="USP_2"/>
    <property type="match status" value="1"/>
</dbReference>
<comment type="similarity">
    <text evidence="2">Belongs to the peptidase C19 family.</text>
</comment>
<dbReference type="GO" id="GO:0016579">
    <property type="term" value="P:protein deubiquitination"/>
    <property type="evidence" value="ECO:0007669"/>
    <property type="project" value="InterPro"/>
</dbReference>
<evidence type="ECO:0000256" key="6">
    <source>
        <dbReference type="ARBA" id="ARBA00022801"/>
    </source>
</evidence>
<feature type="transmembrane region" description="Helical" evidence="9">
    <location>
        <begin position="45"/>
        <end position="64"/>
    </location>
</feature>
<proteinExistence type="inferred from homology"/>
<dbReference type="Gene3D" id="3.90.70.10">
    <property type="entry name" value="Cysteine proteinases"/>
    <property type="match status" value="1"/>
</dbReference>
<feature type="transmembrane region" description="Helical" evidence="9">
    <location>
        <begin position="76"/>
        <end position="93"/>
    </location>
</feature>
<keyword evidence="6 11" id="KW-0378">Hydrolase</keyword>
<evidence type="ECO:0000256" key="2">
    <source>
        <dbReference type="ARBA" id="ARBA00009085"/>
    </source>
</evidence>
<accession>A0A2C5WVU6</accession>
<gene>
    <name evidence="11" type="primary">UBP1</name>
    <name evidence="11" type="ORF">CFIMG_007442RA00001</name>
</gene>
<dbReference type="InterPro" id="IPR050164">
    <property type="entry name" value="Peptidase_C19"/>
</dbReference>
<dbReference type="STRING" id="1035309.A0A2C5WVU6"/>
<evidence type="ECO:0000313" key="11">
    <source>
        <dbReference type="EMBL" id="PHH50315.1"/>
    </source>
</evidence>
<keyword evidence="12" id="KW-1185">Reference proteome</keyword>
<evidence type="ECO:0000256" key="8">
    <source>
        <dbReference type="SAM" id="MobiDB-lite"/>
    </source>
</evidence>
<dbReference type="OrthoDB" id="2020758at2759"/>
<evidence type="ECO:0000256" key="1">
    <source>
        <dbReference type="ARBA" id="ARBA00000707"/>
    </source>
</evidence>
<keyword evidence="9" id="KW-0472">Membrane</keyword>
<evidence type="ECO:0000256" key="9">
    <source>
        <dbReference type="SAM" id="Phobius"/>
    </source>
</evidence>
<comment type="caution">
    <text evidence="11">The sequence shown here is derived from an EMBL/GenBank/DDBJ whole genome shotgun (WGS) entry which is preliminary data.</text>
</comment>
<comment type="catalytic activity">
    <reaction evidence="1">
        <text>Thiol-dependent hydrolysis of ester, thioester, amide, peptide and isopeptide bonds formed by the C-terminal Gly of ubiquitin (a 76-residue protein attached to proteins as an intracellular targeting signal).</text>
        <dbReference type="EC" id="3.4.19.12"/>
    </reaction>
</comment>
<reference evidence="11 12" key="2">
    <citation type="journal article" date="2013" name="IMA Fungus">
        <title>IMA Genome-F 1: Ceratocystis fimbriata: Draft nuclear genome sequence for the plant pathogen, Ceratocystis fimbriata.</title>
        <authorList>
            <person name="Wilken P.M."/>
            <person name="Steenkamp E.T."/>
            <person name="Wingfield M.J."/>
            <person name="de Beer Z.W."/>
            <person name="Wingfield B.D."/>
        </authorList>
    </citation>
    <scope>NUCLEOTIDE SEQUENCE [LARGE SCALE GENOMIC DNA]</scope>
    <source>
        <strain evidence="11 12">CBS 114723</strain>
    </source>
</reference>
<keyword evidence="9" id="KW-1133">Transmembrane helix</keyword>
<sequence>MNSRRSSFSPHRMRDQTSYASRLSRPSPSNKVEVLIDRLSDPQTVATIAILLIGLLYSVSNVPLRLGTYRFTLRRLFWHLVVALIPGLFLQTVDRWLNPTLDTTPMTLMLPHANKSDALSRILGLDKPGGVMASVTQARRRLSSVPSPFKPEKCKPPGLGNWDNSCYQNSVLQGLSSLASFPEYLSGPSRHGSKLPSTSATQSLLGLVADLNSSNNNGTTLWTPGILKSMNSRIQQDAQEYFSKLLDEIDEELLKVVSKSHKPLGLKPRDSRDFEVDSRAKVRSKIVDGSEMASITGFKNPLEGLVAQRVACVQCGYSEGLSMIPFICLTLNLGTEPGACDLYQRLDAYTSVESIEGVHCAKCTLLKNKGIMSLLVDKFRASGMAEDRISEHVDRLAAVETALEDDDFDDKTLKDKCKIPAQNRVSSTKTKQMVIARPPRSLVIHINRSVFDERTFMLMKNPAPVRFPVVLDLGPWCIGSAPDGDSDEKNQSPDDEERWITKADASMAACEHSFTKVTGPIYELRAVVTHQGRHDNGHYVCYRKHSGLNKLDLFEQSRMAEINPGDQDVELENIDQSELFSQEDWWRLSDETVTKCSENDVLNQGGAFMLFYDCVDEVPVRTAALEGADSLKADQSPMEPKELTTEAIDRPFDREISDEPTELAA</sequence>
<dbReference type="PROSITE" id="PS50235">
    <property type="entry name" value="USP_3"/>
    <property type="match status" value="1"/>
</dbReference>
<reference evidence="11 12" key="1">
    <citation type="journal article" date="2013" name="Fungal Biol.">
        <title>Analysis of microsatellite markers in the genome of the plant pathogen Ceratocystis fimbriata.</title>
        <authorList>
            <person name="Simpson M.C."/>
            <person name="Wilken P.M."/>
            <person name="Coetzee M.P."/>
            <person name="Wingfield M.J."/>
            <person name="Wingfield B.D."/>
        </authorList>
    </citation>
    <scope>NUCLEOTIDE SEQUENCE [LARGE SCALE GENOMIC DNA]</scope>
    <source>
        <strain evidence="11 12">CBS 114723</strain>
    </source>
</reference>
<feature type="region of interest" description="Disordered" evidence="8">
    <location>
        <begin position="628"/>
        <end position="665"/>
    </location>
</feature>
<dbReference type="GO" id="GO:0006508">
    <property type="term" value="P:proteolysis"/>
    <property type="evidence" value="ECO:0007669"/>
    <property type="project" value="UniProtKB-KW"/>
</dbReference>
<dbReference type="InterPro" id="IPR038765">
    <property type="entry name" value="Papain-like_cys_pep_sf"/>
</dbReference>
<keyword evidence="4" id="KW-0645">Protease</keyword>
<evidence type="ECO:0000256" key="5">
    <source>
        <dbReference type="ARBA" id="ARBA00022786"/>
    </source>
</evidence>
<evidence type="ECO:0000256" key="7">
    <source>
        <dbReference type="ARBA" id="ARBA00022807"/>
    </source>
</evidence>
<dbReference type="GO" id="GO:0005634">
    <property type="term" value="C:nucleus"/>
    <property type="evidence" value="ECO:0007669"/>
    <property type="project" value="TreeGrafter"/>
</dbReference>
<feature type="compositionally biased region" description="Polar residues" evidence="8">
    <location>
        <begin position="16"/>
        <end position="27"/>
    </location>
</feature>
<dbReference type="Proteomes" id="UP000222788">
    <property type="component" value="Unassembled WGS sequence"/>
</dbReference>
<name>A0A2C5WVU6_9PEZI</name>
<feature type="domain" description="USP" evidence="10">
    <location>
        <begin position="157"/>
        <end position="615"/>
    </location>
</feature>
<evidence type="ECO:0000259" key="10">
    <source>
        <dbReference type="PROSITE" id="PS50235"/>
    </source>
</evidence>
<dbReference type="AlphaFoldDB" id="A0A2C5WVU6"/>
<feature type="region of interest" description="Disordered" evidence="8">
    <location>
        <begin position="1"/>
        <end position="27"/>
    </location>
</feature>
<keyword evidence="7" id="KW-0788">Thiol protease</keyword>
<keyword evidence="9" id="KW-0812">Transmembrane</keyword>
<dbReference type="GO" id="GO:0004843">
    <property type="term" value="F:cysteine-type deubiquitinase activity"/>
    <property type="evidence" value="ECO:0007669"/>
    <property type="project" value="UniProtKB-EC"/>
</dbReference>
<evidence type="ECO:0000313" key="12">
    <source>
        <dbReference type="Proteomes" id="UP000222788"/>
    </source>
</evidence>
<feature type="compositionally biased region" description="Basic and acidic residues" evidence="8">
    <location>
        <begin position="639"/>
        <end position="657"/>
    </location>
</feature>
<keyword evidence="5" id="KW-0833">Ubl conjugation pathway</keyword>
<dbReference type="InterPro" id="IPR018200">
    <property type="entry name" value="USP_CS"/>
</dbReference>
<dbReference type="CDD" id="cd02662">
    <property type="entry name" value="Peptidase_C19F"/>
    <property type="match status" value="1"/>
</dbReference>
<organism evidence="11 12">
    <name type="scientific">Ceratocystis fimbriata CBS 114723</name>
    <dbReference type="NCBI Taxonomy" id="1035309"/>
    <lineage>
        <taxon>Eukaryota</taxon>
        <taxon>Fungi</taxon>
        <taxon>Dikarya</taxon>
        <taxon>Ascomycota</taxon>
        <taxon>Pezizomycotina</taxon>
        <taxon>Sordariomycetes</taxon>
        <taxon>Hypocreomycetidae</taxon>
        <taxon>Microascales</taxon>
        <taxon>Ceratocystidaceae</taxon>
        <taxon>Ceratocystis</taxon>
    </lineage>
</organism>
<dbReference type="Pfam" id="PF00443">
    <property type="entry name" value="UCH"/>
    <property type="match status" value="1"/>
</dbReference>
<dbReference type="PANTHER" id="PTHR24006:SF888">
    <property type="entry name" value="UBIQUITIN CARBOXYL-TERMINAL HYDROLASE 30"/>
    <property type="match status" value="1"/>
</dbReference>
<dbReference type="InterPro" id="IPR028889">
    <property type="entry name" value="USP"/>
</dbReference>
<evidence type="ECO:0000256" key="4">
    <source>
        <dbReference type="ARBA" id="ARBA00022670"/>
    </source>
</evidence>